<dbReference type="EMBL" id="VUNS01000028">
    <property type="protein sequence ID" value="MST99074.1"/>
    <property type="molecule type" value="Genomic_DNA"/>
</dbReference>
<evidence type="ECO:0008006" key="4">
    <source>
        <dbReference type="Google" id="ProtNLM"/>
    </source>
</evidence>
<keyword evidence="1" id="KW-0732">Signal</keyword>
<dbReference type="Gene3D" id="3.30.700.10">
    <property type="entry name" value="Glycoprotein, Type 4 Pilin"/>
    <property type="match status" value="1"/>
</dbReference>
<keyword evidence="3" id="KW-1185">Reference proteome</keyword>
<name>A0A844G806_9BACT</name>
<dbReference type="InterPro" id="IPR045584">
    <property type="entry name" value="Pilin-like"/>
</dbReference>
<accession>A0A844G806</accession>
<gene>
    <name evidence="2" type="ORF">FYJ85_18735</name>
</gene>
<proteinExistence type="predicted"/>
<evidence type="ECO:0000313" key="3">
    <source>
        <dbReference type="Proteomes" id="UP000435649"/>
    </source>
</evidence>
<evidence type="ECO:0000256" key="1">
    <source>
        <dbReference type="SAM" id="SignalP"/>
    </source>
</evidence>
<organism evidence="2 3">
    <name type="scientific">Victivallis lenta</name>
    <dbReference type="NCBI Taxonomy" id="2606640"/>
    <lineage>
        <taxon>Bacteria</taxon>
        <taxon>Pseudomonadati</taxon>
        <taxon>Lentisphaerota</taxon>
        <taxon>Lentisphaeria</taxon>
        <taxon>Victivallales</taxon>
        <taxon>Victivallaceae</taxon>
        <taxon>Victivallis</taxon>
    </lineage>
</organism>
<feature type="chain" id="PRO_5032348660" description="Prepilin-type processing-associated H-X9-DG protein" evidence="1">
    <location>
        <begin position="20"/>
        <end position="222"/>
    </location>
</feature>
<dbReference type="Proteomes" id="UP000435649">
    <property type="component" value="Unassembled WGS sequence"/>
</dbReference>
<evidence type="ECO:0000313" key="2">
    <source>
        <dbReference type="EMBL" id="MST99074.1"/>
    </source>
</evidence>
<comment type="caution">
    <text evidence="2">The sequence shown here is derived from an EMBL/GenBank/DDBJ whole genome shotgun (WGS) entry which is preliminary data.</text>
</comment>
<feature type="signal peptide" evidence="1">
    <location>
        <begin position="1"/>
        <end position="19"/>
    </location>
</feature>
<dbReference type="AlphaFoldDB" id="A0A844G806"/>
<protein>
    <recommendedName>
        <fullName evidence="4">Prepilin-type processing-associated H-X9-DG protein</fullName>
    </recommendedName>
</protein>
<dbReference type="SUPFAM" id="SSF54523">
    <property type="entry name" value="Pili subunits"/>
    <property type="match status" value="1"/>
</dbReference>
<sequence length="222" mass="25074">MISIIAILAAMLLPALNQARGRARTTKCTNNLKSVGMANMAYSDDNRGFDVPFNMPSWSSYSVCAGFYPYFGISPVRESGTPWKLAWGKREIVPFNRLCPEKIGIAAGGDGLYNMNTYAKNGTGLPGESTRDWLVHFYPKVVNPSQKLHHTETLNLSTNPPGAPWNLAWWSWKRKTETSYFTGEGVHFIHSKRANALFFDCHVSLVNSTELFREEVWEVYKR</sequence>
<reference evidence="2 3" key="1">
    <citation type="submission" date="2019-08" db="EMBL/GenBank/DDBJ databases">
        <title>In-depth cultivation of the pig gut microbiome towards novel bacterial diversity and tailored functional studies.</title>
        <authorList>
            <person name="Wylensek D."/>
            <person name="Hitch T.C.A."/>
            <person name="Clavel T."/>
        </authorList>
    </citation>
    <scope>NUCLEOTIDE SEQUENCE [LARGE SCALE GENOMIC DNA]</scope>
    <source>
        <strain evidence="2 3">BBE-744-WT-12</strain>
    </source>
</reference>